<protein>
    <submittedName>
        <fullName evidence="1">Uncharacterized protein</fullName>
    </submittedName>
</protein>
<organism evidence="1 2">
    <name type="scientific">Clostridium phage LPCPA6</name>
    <dbReference type="NCBI Taxonomy" id="2924884"/>
    <lineage>
        <taxon>Viruses</taxon>
        <taxon>Duplodnaviria</taxon>
        <taxon>Heunggongvirae</taxon>
        <taxon>Uroviricota</taxon>
        <taxon>Caudoviricetes</taxon>
        <taxon>Guelinviridae</taxon>
        <taxon>Hzauvirus</taxon>
        <taxon>Hzauvirus LPCPA6</taxon>
    </lineage>
</organism>
<dbReference type="Proteomes" id="UP000831594">
    <property type="component" value="Segment"/>
</dbReference>
<dbReference type="EMBL" id="OM638104">
    <property type="protein sequence ID" value="UNY47186.1"/>
    <property type="molecule type" value="Genomic_DNA"/>
</dbReference>
<sequence length="311" mass="36498">MAGINKKYLNYYSKIFKEFERNNWDLNKVLGRKKLTTYLGSKKGFEELKENVKETRSYYKERNKIHKEYEEIQKKREVKSKEFSKTKDYIKESQRKAFIQNRGFKGGNGGNLPPKENDNGITFTKVQRVRIKNLFENHRNLYNKLLKELVNKYGINQTDISLLEGEIIQSDRGNTFNLPIDVKGFESMTTLIDSFTNQANVDNLLNIYEKDLENMKNGKLSIKGRIEGQDFKDLFKGLKEDGLITDVEEEMLNKLIEKTKFTTKEAIRNHFGKLTNMIESDPLTGVKVRSYYATLSNWINKFDKANYSVRR</sequence>
<evidence type="ECO:0000313" key="2">
    <source>
        <dbReference type="Proteomes" id="UP000831594"/>
    </source>
</evidence>
<gene>
    <name evidence="1" type="ORF">HHOHNEGG_00009</name>
</gene>
<proteinExistence type="predicted"/>
<reference evidence="1" key="1">
    <citation type="submission" date="2022-02" db="EMBL/GenBank/DDBJ databases">
        <authorList>
            <person name="Tian F."/>
            <person name="Li J."/>
            <person name="Li F."/>
            <person name="Tong Y."/>
        </authorList>
    </citation>
    <scope>NUCLEOTIDE SEQUENCE</scope>
</reference>
<evidence type="ECO:0000313" key="1">
    <source>
        <dbReference type="EMBL" id="UNY47186.1"/>
    </source>
</evidence>
<accession>A0AAE9G828</accession>
<name>A0AAE9G828_9CAUD</name>
<keyword evidence="2" id="KW-1185">Reference proteome</keyword>